<keyword evidence="1" id="KW-0808">Transferase</keyword>
<reference evidence="1" key="1">
    <citation type="journal article" date="2002" name="J. Appl. Microbiol.">
        <title>Identification of the O-antigen biosynthesis genes of Escherichia coli O91 and development of a O91 PCR serotyping test.</title>
        <authorList>
            <person name="Perelle S."/>
            <person name="Dilasser F."/>
            <person name="Grout J."/>
            <person name="Fach P."/>
        </authorList>
    </citation>
    <scope>NUCLEOTIDE SEQUENCE</scope>
    <source>
        <strain evidence="1">ECA95</strain>
    </source>
</reference>
<proteinExistence type="predicted"/>
<accession>Q8GMJ6</accession>
<dbReference type="RefSeq" id="WP_001084044.1">
    <property type="nucleotide sequence ID" value="NZ_BLJD01000018.1"/>
</dbReference>
<gene>
    <name evidence="1" type="primary">wbsE</name>
</gene>
<dbReference type="EMBL" id="AY035396">
    <property type="protein sequence ID" value="AAK60455.1"/>
    <property type="molecule type" value="Genomic_DNA"/>
</dbReference>
<dbReference type="SUPFAM" id="SSF53756">
    <property type="entry name" value="UDP-Glycosyltransferase/glycogen phosphorylase"/>
    <property type="match status" value="1"/>
</dbReference>
<protein>
    <submittedName>
        <fullName evidence="1">Putative glycosyl transferase</fullName>
    </submittedName>
</protein>
<name>Q8GMJ6_ECOLX</name>
<dbReference type="AlphaFoldDB" id="Q8GMJ6"/>
<evidence type="ECO:0000313" key="1">
    <source>
        <dbReference type="EMBL" id="AAK60455.1"/>
    </source>
</evidence>
<sequence>MNSFRILLVGDFSGVHSTLREALRKKNFDVTLISDGDSYKDLPSDIVFGKVTKNNDNRGFLKKICNYVLTLLGVNGIGVYIKNRYKIKQLSSFDVIQLINPQPFQEIGWLINLYIIYKLNRKTKKMYLCALGEDYYWVKSCIKKRFKYSALDNVPGNKRKYRYSLKFLKLYYKVLNDYCVAISEKIIPGLVDYRIAYEHFDKCTDVIPLPINKNFVTTKSLSLKNDDKIVIFHGWQVGKELKKGNYIFDRAIKKLQEKYNEQIEYVIVKNVPYDEYVKSFSRAHLFIDQCYSYDKGVNALLGMAAGKVVFSGFEPEAKRYYEFFDDKYTPLINAVPDEDTIFLQIEDLLLNKQKINNISAAAREFILRYHLSEDVADNFLNVWGYDIHD</sequence>
<dbReference type="GO" id="GO:0016740">
    <property type="term" value="F:transferase activity"/>
    <property type="evidence" value="ECO:0007669"/>
    <property type="project" value="UniProtKB-KW"/>
</dbReference>
<organism evidence="1">
    <name type="scientific">Escherichia coli</name>
    <dbReference type="NCBI Taxonomy" id="562"/>
    <lineage>
        <taxon>Bacteria</taxon>
        <taxon>Pseudomonadati</taxon>
        <taxon>Pseudomonadota</taxon>
        <taxon>Gammaproteobacteria</taxon>
        <taxon>Enterobacterales</taxon>
        <taxon>Enterobacteriaceae</taxon>
        <taxon>Escherichia</taxon>
    </lineage>
</organism>
<dbReference type="Gene3D" id="3.40.50.2000">
    <property type="entry name" value="Glycogen Phosphorylase B"/>
    <property type="match status" value="1"/>
</dbReference>